<sequence>MQIRLLLTAASVLLATAVVPGPAVAAGRPGAVVHAAKTWKLFRTYRGVGSWQSPAVTPAKDYKATVTYACTGSSGGFVYLFWQAKPYSFEAATSPKARGTVTLRGHAGGTKGNFRVSTWIDCSWTVKVYQ</sequence>
<gene>
    <name evidence="2" type="ORF">Apa02nite_094800</name>
</gene>
<protein>
    <submittedName>
        <fullName evidence="2">Uncharacterized protein</fullName>
    </submittedName>
</protein>
<name>A0ABQ4BRT4_9ACTN</name>
<feature type="signal peptide" evidence="1">
    <location>
        <begin position="1"/>
        <end position="25"/>
    </location>
</feature>
<dbReference type="RefSeq" id="WP_203830977.1">
    <property type="nucleotide sequence ID" value="NZ_BAAATY010000064.1"/>
</dbReference>
<proteinExistence type="predicted"/>
<evidence type="ECO:0000313" key="2">
    <source>
        <dbReference type="EMBL" id="GIE73372.1"/>
    </source>
</evidence>
<evidence type="ECO:0000313" key="3">
    <source>
        <dbReference type="Proteomes" id="UP000624709"/>
    </source>
</evidence>
<accession>A0ABQ4BRT4</accession>
<evidence type="ECO:0000256" key="1">
    <source>
        <dbReference type="SAM" id="SignalP"/>
    </source>
</evidence>
<reference evidence="2 3" key="1">
    <citation type="submission" date="2021-01" db="EMBL/GenBank/DDBJ databases">
        <title>Whole genome shotgun sequence of Actinoplanes palleronii NBRC 14916.</title>
        <authorList>
            <person name="Komaki H."/>
            <person name="Tamura T."/>
        </authorList>
    </citation>
    <scope>NUCLEOTIDE SEQUENCE [LARGE SCALE GENOMIC DNA]</scope>
    <source>
        <strain evidence="2 3">NBRC 14916</strain>
    </source>
</reference>
<dbReference type="EMBL" id="BOMS01000172">
    <property type="protein sequence ID" value="GIE73372.1"/>
    <property type="molecule type" value="Genomic_DNA"/>
</dbReference>
<feature type="chain" id="PRO_5047086353" evidence="1">
    <location>
        <begin position="26"/>
        <end position="130"/>
    </location>
</feature>
<dbReference type="Proteomes" id="UP000624709">
    <property type="component" value="Unassembled WGS sequence"/>
</dbReference>
<comment type="caution">
    <text evidence="2">The sequence shown here is derived from an EMBL/GenBank/DDBJ whole genome shotgun (WGS) entry which is preliminary data.</text>
</comment>
<keyword evidence="3" id="KW-1185">Reference proteome</keyword>
<organism evidence="2 3">
    <name type="scientific">Actinoplanes palleronii</name>
    <dbReference type="NCBI Taxonomy" id="113570"/>
    <lineage>
        <taxon>Bacteria</taxon>
        <taxon>Bacillati</taxon>
        <taxon>Actinomycetota</taxon>
        <taxon>Actinomycetes</taxon>
        <taxon>Micromonosporales</taxon>
        <taxon>Micromonosporaceae</taxon>
        <taxon>Actinoplanes</taxon>
    </lineage>
</organism>
<keyword evidence="1" id="KW-0732">Signal</keyword>